<dbReference type="EMBL" id="BMAV01014270">
    <property type="protein sequence ID" value="GFY62536.1"/>
    <property type="molecule type" value="Genomic_DNA"/>
</dbReference>
<gene>
    <name evidence="1" type="ORF">TNIN_417081</name>
</gene>
<dbReference type="AlphaFoldDB" id="A0A8X6Y0U9"/>
<proteinExistence type="predicted"/>
<evidence type="ECO:0000313" key="1">
    <source>
        <dbReference type="EMBL" id="GFY62536.1"/>
    </source>
</evidence>
<accession>A0A8X6Y0U9</accession>
<reference evidence="1" key="1">
    <citation type="submission" date="2020-08" db="EMBL/GenBank/DDBJ databases">
        <title>Multicomponent nature underlies the extraordinary mechanical properties of spider dragline silk.</title>
        <authorList>
            <person name="Kono N."/>
            <person name="Nakamura H."/>
            <person name="Mori M."/>
            <person name="Yoshida Y."/>
            <person name="Ohtoshi R."/>
            <person name="Malay A.D."/>
            <person name="Moran D.A.P."/>
            <person name="Tomita M."/>
            <person name="Numata K."/>
            <person name="Arakawa K."/>
        </authorList>
    </citation>
    <scope>NUCLEOTIDE SEQUENCE</scope>
</reference>
<sequence length="90" mass="10219">MDWLRGSCILVITLPRYPWSQFCLSGQLKALIYDNLIESADKSVAKLQTSARKARDMPGIFHKDHQSFLSVLLRIELLPVTVIATTSHTY</sequence>
<dbReference type="Proteomes" id="UP000886998">
    <property type="component" value="Unassembled WGS sequence"/>
</dbReference>
<name>A0A8X6Y0U9_9ARAC</name>
<protein>
    <submittedName>
        <fullName evidence="1">Uncharacterized protein</fullName>
    </submittedName>
</protein>
<comment type="caution">
    <text evidence="1">The sequence shown here is derived from an EMBL/GenBank/DDBJ whole genome shotgun (WGS) entry which is preliminary data.</text>
</comment>
<organism evidence="1 2">
    <name type="scientific">Trichonephila inaurata madagascariensis</name>
    <dbReference type="NCBI Taxonomy" id="2747483"/>
    <lineage>
        <taxon>Eukaryota</taxon>
        <taxon>Metazoa</taxon>
        <taxon>Ecdysozoa</taxon>
        <taxon>Arthropoda</taxon>
        <taxon>Chelicerata</taxon>
        <taxon>Arachnida</taxon>
        <taxon>Araneae</taxon>
        <taxon>Araneomorphae</taxon>
        <taxon>Entelegynae</taxon>
        <taxon>Araneoidea</taxon>
        <taxon>Nephilidae</taxon>
        <taxon>Trichonephila</taxon>
        <taxon>Trichonephila inaurata</taxon>
    </lineage>
</organism>
<keyword evidence="2" id="KW-1185">Reference proteome</keyword>
<evidence type="ECO:0000313" key="2">
    <source>
        <dbReference type="Proteomes" id="UP000886998"/>
    </source>
</evidence>